<keyword evidence="3" id="KW-0804">Transcription</keyword>
<name>A0ABY5V018_9BACT</name>
<accession>A0ABY5V018</accession>
<keyword evidence="2 4" id="KW-0238">DNA-binding</keyword>
<feature type="DNA-binding region" description="H-T-H motif" evidence="4">
    <location>
        <begin position="30"/>
        <end position="49"/>
    </location>
</feature>
<dbReference type="PANTHER" id="PTHR30055:SF234">
    <property type="entry name" value="HTH-TYPE TRANSCRIPTIONAL REGULATOR BETI"/>
    <property type="match status" value="1"/>
</dbReference>
<keyword evidence="1" id="KW-0805">Transcription regulation</keyword>
<evidence type="ECO:0000256" key="3">
    <source>
        <dbReference type="ARBA" id="ARBA00023163"/>
    </source>
</evidence>
<evidence type="ECO:0000313" key="6">
    <source>
        <dbReference type="EMBL" id="UWN57555.1"/>
    </source>
</evidence>
<dbReference type="InterPro" id="IPR009057">
    <property type="entry name" value="Homeodomain-like_sf"/>
</dbReference>
<dbReference type="PROSITE" id="PS50977">
    <property type="entry name" value="HTH_TETR_2"/>
    <property type="match status" value="1"/>
</dbReference>
<dbReference type="SUPFAM" id="SSF46689">
    <property type="entry name" value="Homeodomain-like"/>
    <property type="match status" value="1"/>
</dbReference>
<dbReference type="InterPro" id="IPR001647">
    <property type="entry name" value="HTH_TetR"/>
</dbReference>
<reference evidence="6" key="1">
    <citation type="journal article" date="2022" name="Cell">
        <title>Design, construction, and in vivo augmentation of a complex gut microbiome.</title>
        <authorList>
            <person name="Cheng A.G."/>
            <person name="Ho P.Y."/>
            <person name="Aranda-Diaz A."/>
            <person name="Jain S."/>
            <person name="Yu F.B."/>
            <person name="Meng X."/>
            <person name="Wang M."/>
            <person name="Iakiviak M."/>
            <person name="Nagashima K."/>
            <person name="Zhao A."/>
            <person name="Murugkar P."/>
            <person name="Patil A."/>
            <person name="Atabakhsh K."/>
            <person name="Weakley A."/>
            <person name="Yan J."/>
            <person name="Brumbaugh A.R."/>
            <person name="Higginbottom S."/>
            <person name="Dimas A."/>
            <person name="Shiver A.L."/>
            <person name="Deutschbauer A."/>
            <person name="Neff N."/>
            <person name="Sonnenburg J.L."/>
            <person name="Huang K.C."/>
            <person name="Fischbach M.A."/>
        </authorList>
    </citation>
    <scope>NUCLEOTIDE SEQUENCE</scope>
    <source>
        <strain evidence="6">AP11</strain>
    </source>
</reference>
<evidence type="ECO:0000256" key="4">
    <source>
        <dbReference type="PROSITE-ProRule" id="PRU00335"/>
    </source>
</evidence>
<evidence type="ECO:0000256" key="1">
    <source>
        <dbReference type="ARBA" id="ARBA00023015"/>
    </source>
</evidence>
<evidence type="ECO:0000256" key="2">
    <source>
        <dbReference type="ARBA" id="ARBA00023125"/>
    </source>
</evidence>
<dbReference type="Proteomes" id="UP001059295">
    <property type="component" value="Chromosome"/>
</dbReference>
<sequence>MAKKVDRTKIERIRDASVEVISEHGILGGSVASIAERADVSVGYLYRHYPGKTELINDLLENALNAITDRIRALIRETDDIERIVGGIVGFLIESAADNPAKHKFLIMLLNDFSVEIKPESRKRIIEIGEVLLETGQKNRTVRGDISVNDLYIALVGIPMQYLASRYRFDFDSRPCDTQELIRKITRVSLSAIR</sequence>
<dbReference type="Gene3D" id="1.10.357.10">
    <property type="entry name" value="Tetracycline Repressor, domain 2"/>
    <property type="match status" value="1"/>
</dbReference>
<dbReference type="Pfam" id="PF00440">
    <property type="entry name" value="TetR_N"/>
    <property type="match status" value="1"/>
</dbReference>
<keyword evidence="7" id="KW-1185">Reference proteome</keyword>
<dbReference type="PRINTS" id="PR00455">
    <property type="entry name" value="HTHTETR"/>
</dbReference>
<dbReference type="RefSeq" id="WP_019245038.1">
    <property type="nucleotide sequence ID" value="NZ_CAPH01000006.1"/>
</dbReference>
<protein>
    <submittedName>
        <fullName evidence="6">TetR/AcrR family transcriptional regulator</fullName>
    </submittedName>
</protein>
<evidence type="ECO:0000259" key="5">
    <source>
        <dbReference type="PROSITE" id="PS50977"/>
    </source>
</evidence>
<organism evidence="6 7">
    <name type="scientific">Alistipes ihumii AP11</name>
    <dbReference type="NCBI Taxonomy" id="1211813"/>
    <lineage>
        <taxon>Bacteria</taxon>
        <taxon>Pseudomonadati</taxon>
        <taxon>Bacteroidota</taxon>
        <taxon>Bacteroidia</taxon>
        <taxon>Bacteroidales</taxon>
        <taxon>Rikenellaceae</taxon>
        <taxon>Alistipes</taxon>
    </lineage>
</organism>
<evidence type="ECO:0000313" key="7">
    <source>
        <dbReference type="Proteomes" id="UP001059295"/>
    </source>
</evidence>
<dbReference type="GeneID" id="82890450"/>
<proteinExistence type="predicted"/>
<feature type="domain" description="HTH tetR-type" evidence="5">
    <location>
        <begin position="7"/>
        <end position="67"/>
    </location>
</feature>
<dbReference type="EMBL" id="CP102294">
    <property type="protein sequence ID" value="UWN57555.1"/>
    <property type="molecule type" value="Genomic_DNA"/>
</dbReference>
<dbReference type="InterPro" id="IPR050109">
    <property type="entry name" value="HTH-type_TetR-like_transc_reg"/>
</dbReference>
<dbReference type="PANTHER" id="PTHR30055">
    <property type="entry name" value="HTH-TYPE TRANSCRIPTIONAL REGULATOR RUTR"/>
    <property type="match status" value="1"/>
</dbReference>
<gene>
    <name evidence="6" type="ORF">NQ491_01910</name>
</gene>